<proteinExistence type="predicted"/>
<evidence type="ECO:0000313" key="2">
    <source>
        <dbReference type="Proteomes" id="UP001152888"/>
    </source>
</evidence>
<comment type="caution">
    <text evidence="1">The sequence shown here is derived from an EMBL/GenBank/DDBJ whole genome shotgun (WGS) entry which is preliminary data.</text>
</comment>
<accession>A0A9P0M9L4</accession>
<sequence length="164" mass="19049">MTAHIYYLPCFFHYHYSLRRRNVTPPCRLELSVSFTTSNGVSLIDIVQALLTIFFSVQILKIHYYSGHTVAHSSVQRTFYIFYIIKNGIFECSVFNFRENKEITGRSRKTTPRSDRKIKTLALKNPFTIAADITAQFGEVNIGRLSKKPCISKKKRTAHPKRHF</sequence>
<dbReference type="Proteomes" id="UP001152888">
    <property type="component" value="Unassembled WGS sequence"/>
</dbReference>
<organism evidence="1 2">
    <name type="scientific">Acanthoscelides obtectus</name>
    <name type="common">Bean weevil</name>
    <name type="synonym">Bruchus obtectus</name>
    <dbReference type="NCBI Taxonomy" id="200917"/>
    <lineage>
        <taxon>Eukaryota</taxon>
        <taxon>Metazoa</taxon>
        <taxon>Ecdysozoa</taxon>
        <taxon>Arthropoda</taxon>
        <taxon>Hexapoda</taxon>
        <taxon>Insecta</taxon>
        <taxon>Pterygota</taxon>
        <taxon>Neoptera</taxon>
        <taxon>Endopterygota</taxon>
        <taxon>Coleoptera</taxon>
        <taxon>Polyphaga</taxon>
        <taxon>Cucujiformia</taxon>
        <taxon>Chrysomeloidea</taxon>
        <taxon>Chrysomelidae</taxon>
        <taxon>Bruchinae</taxon>
        <taxon>Bruchini</taxon>
        <taxon>Acanthoscelides</taxon>
    </lineage>
</organism>
<keyword evidence="2" id="KW-1185">Reference proteome</keyword>
<protein>
    <submittedName>
        <fullName evidence="1">Uncharacterized protein</fullName>
    </submittedName>
</protein>
<dbReference type="EMBL" id="CAKOFQ010007848">
    <property type="protein sequence ID" value="CAH2009028.1"/>
    <property type="molecule type" value="Genomic_DNA"/>
</dbReference>
<reference evidence="1" key="1">
    <citation type="submission" date="2022-03" db="EMBL/GenBank/DDBJ databases">
        <authorList>
            <person name="Sayadi A."/>
        </authorList>
    </citation>
    <scope>NUCLEOTIDE SEQUENCE</scope>
</reference>
<dbReference type="AlphaFoldDB" id="A0A9P0M9L4"/>
<gene>
    <name evidence="1" type="ORF">ACAOBT_LOCUS30583</name>
</gene>
<evidence type="ECO:0000313" key="1">
    <source>
        <dbReference type="EMBL" id="CAH2009028.1"/>
    </source>
</evidence>
<dbReference type="OrthoDB" id="6779799at2759"/>
<name>A0A9P0M9L4_ACAOB</name>